<dbReference type="Gene3D" id="1.25.40.10">
    <property type="entry name" value="Tetratricopeptide repeat domain"/>
    <property type="match status" value="5"/>
</dbReference>
<feature type="repeat" description="PPR" evidence="2">
    <location>
        <begin position="362"/>
        <end position="396"/>
    </location>
</feature>
<dbReference type="GO" id="GO:0009451">
    <property type="term" value="P:RNA modification"/>
    <property type="evidence" value="ECO:0007669"/>
    <property type="project" value="InterPro"/>
</dbReference>
<dbReference type="Pfam" id="PF13041">
    <property type="entry name" value="PPR_2"/>
    <property type="match status" value="4"/>
</dbReference>
<feature type="repeat" description="PPR" evidence="2">
    <location>
        <begin position="463"/>
        <end position="497"/>
    </location>
</feature>
<comment type="caution">
    <text evidence="4">The sequence shown here is derived from an EMBL/GenBank/DDBJ whole genome shotgun (WGS) entry which is preliminary data.</text>
</comment>
<dbReference type="Proteomes" id="UP000652761">
    <property type="component" value="Unassembled WGS sequence"/>
</dbReference>
<dbReference type="Pfam" id="PF01535">
    <property type="entry name" value="PPR"/>
    <property type="match status" value="5"/>
</dbReference>
<reference evidence="4" key="1">
    <citation type="submission" date="2017-07" db="EMBL/GenBank/DDBJ databases">
        <title>Taro Niue Genome Assembly and Annotation.</title>
        <authorList>
            <person name="Atibalentja N."/>
            <person name="Keating K."/>
            <person name="Fields C.J."/>
        </authorList>
    </citation>
    <scope>NUCLEOTIDE SEQUENCE</scope>
    <source>
        <strain evidence="4">Niue_2</strain>
        <tissue evidence="4">Leaf</tissue>
    </source>
</reference>
<dbReference type="FunFam" id="1.25.40.10:FF:000646">
    <property type="entry name" value="Pentatricopeptide repeat-containing protein, chloroplastic"/>
    <property type="match status" value="1"/>
</dbReference>
<accession>A0A843WKD5</accession>
<dbReference type="InterPro" id="IPR002885">
    <property type="entry name" value="PPR_rpt"/>
</dbReference>
<dbReference type="PANTHER" id="PTHR47926:SF386">
    <property type="entry name" value="PENTATRICOPEPTIDE REPEAT-CONTAINING PROTEIN"/>
    <property type="match status" value="1"/>
</dbReference>
<dbReference type="FunFam" id="1.25.40.10:FF:000380">
    <property type="entry name" value="Pentatricopeptide repeat-containing protein, chloroplastic"/>
    <property type="match status" value="1"/>
</dbReference>
<name>A0A843WKD5_COLES</name>
<feature type="repeat" description="PPR" evidence="2">
    <location>
        <begin position="160"/>
        <end position="194"/>
    </location>
</feature>
<evidence type="ECO:0000313" key="5">
    <source>
        <dbReference type="Proteomes" id="UP000652761"/>
    </source>
</evidence>
<evidence type="ECO:0000256" key="3">
    <source>
        <dbReference type="SAM" id="MobiDB-lite"/>
    </source>
</evidence>
<evidence type="ECO:0000256" key="1">
    <source>
        <dbReference type="ARBA" id="ARBA00022737"/>
    </source>
</evidence>
<dbReference type="FunFam" id="1.25.40.10:FF:000073">
    <property type="entry name" value="Pentatricopeptide repeat-containing protein chloroplastic"/>
    <property type="match status" value="1"/>
</dbReference>
<dbReference type="EMBL" id="NMUH01003520">
    <property type="protein sequence ID" value="MQM06011.1"/>
    <property type="molecule type" value="Genomic_DNA"/>
</dbReference>
<dbReference type="Pfam" id="PF20431">
    <property type="entry name" value="E_motif"/>
    <property type="match status" value="1"/>
</dbReference>
<keyword evidence="5" id="KW-1185">Reference proteome</keyword>
<dbReference type="PANTHER" id="PTHR47926">
    <property type="entry name" value="PENTATRICOPEPTIDE REPEAT-CONTAINING PROTEIN"/>
    <property type="match status" value="1"/>
</dbReference>
<feature type="repeat" description="PPR" evidence="2">
    <location>
        <begin position="636"/>
        <end position="670"/>
    </location>
</feature>
<dbReference type="PROSITE" id="PS51375">
    <property type="entry name" value="PPR"/>
    <property type="match status" value="8"/>
</dbReference>
<dbReference type="InterPro" id="IPR011990">
    <property type="entry name" value="TPR-like_helical_dom_sf"/>
</dbReference>
<feature type="repeat" description="PPR" evidence="2">
    <location>
        <begin position="533"/>
        <end position="567"/>
    </location>
</feature>
<dbReference type="GO" id="GO:0003729">
    <property type="term" value="F:mRNA binding"/>
    <property type="evidence" value="ECO:0007669"/>
    <property type="project" value="UniProtKB-ARBA"/>
</dbReference>
<dbReference type="OrthoDB" id="185373at2759"/>
<dbReference type="InterPro" id="IPR046848">
    <property type="entry name" value="E_motif"/>
</dbReference>
<evidence type="ECO:0008006" key="6">
    <source>
        <dbReference type="Google" id="ProtNLM"/>
    </source>
</evidence>
<protein>
    <recommendedName>
        <fullName evidence="6">Chlororespiratory reduction 21</fullName>
    </recommendedName>
</protein>
<proteinExistence type="predicted"/>
<organism evidence="4 5">
    <name type="scientific">Colocasia esculenta</name>
    <name type="common">Wild taro</name>
    <name type="synonym">Arum esculentum</name>
    <dbReference type="NCBI Taxonomy" id="4460"/>
    <lineage>
        <taxon>Eukaryota</taxon>
        <taxon>Viridiplantae</taxon>
        <taxon>Streptophyta</taxon>
        <taxon>Embryophyta</taxon>
        <taxon>Tracheophyta</taxon>
        <taxon>Spermatophyta</taxon>
        <taxon>Magnoliopsida</taxon>
        <taxon>Liliopsida</taxon>
        <taxon>Araceae</taxon>
        <taxon>Aroideae</taxon>
        <taxon>Colocasieae</taxon>
        <taxon>Colocasia</taxon>
    </lineage>
</organism>
<keyword evidence="1" id="KW-0677">Repeat</keyword>
<sequence length="856" mass="94826">MHPLQHHFRSWLPSLSTPPSTALSPHARTIPARKSSHSPATHVLGLHYGSTGAAQSLRKSFLHRMSFLCKDGLLGEAFSLLYEMESEGVPVGPEFYGELLQGCIYERALPPGRQIHARVVKRGDFFHKNDYLETKLVVFYAKCDGPAAASRLFVRQRRRNVFSWAAMIGLHCREGFSEDALVGFCDMMCDGFLPDNFVIPNALKACSAVRLLGCGREIHGFALKMGFGCCVFVQSSLVDFYGKLGSMEAARKVFIQMPEKNVVTWNSMLVGYTQNGLDAEAMKIFHDMRVENVEPTRVTIASVLSASANLQALHEGRQSHAVAVLCGLELDNILSSSLINFYCKVGWTEDAELVFGRTLETDMVIWNLLVSGYVRDGQIDKAFHMYHKMREENLRFDSVTLASILSACADTENLKLGKEGHGYSIRNSLQTDLAVASSTVDMYAKCGRIELARLAFDTAVNRDLILWNTLISAYAQCGLSGEATRLFYHMQLEGVTPDIISWNSVLLGLMRSGQVDEAYDMFSQLQSSGEQPNLVTWTTLISGFAQNGHGQEAIEVFVLMQERGLRPNAASIVGVTMACTDIASLLYGKAIHGYIMRQGLLSSPQPQVVTSLVDMYAKCGNVYLSRKTFDLSPRKELPLYNALISGYAVHGLAEEALALFMHMHEQGIKPDAITFTGLLSACSHAGLVDEGLEVFTKMVSEHNLCPCMEHYGCVTTILARQGNIEEAIKLISEMPFKPDTKILGSLLAACKENHLIELSKYLSRYLFEREPENQVNYVTLSNTYAADGKWNEASKTRGTMKEKGLQKDPGCSWIHLGTDLHTFVATDMSHPQTDLIYEDQETGLLAMPGGHDFDDP</sequence>
<feature type="repeat" description="PPR" evidence="2">
    <location>
        <begin position="261"/>
        <end position="295"/>
    </location>
</feature>
<evidence type="ECO:0000256" key="2">
    <source>
        <dbReference type="PROSITE-ProRule" id="PRU00708"/>
    </source>
</evidence>
<evidence type="ECO:0000313" key="4">
    <source>
        <dbReference type="EMBL" id="MQM06011.1"/>
    </source>
</evidence>
<feature type="repeat" description="PPR" evidence="2">
    <location>
        <begin position="671"/>
        <end position="706"/>
    </location>
</feature>
<dbReference type="NCBIfam" id="TIGR00756">
    <property type="entry name" value="PPR"/>
    <property type="match status" value="8"/>
</dbReference>
<dbReference type="SUPFAM" id="SSF48452">
    <property type="entry name" value="TPR-like"/>
    <property type="match status" value="1"/>
</dbReference>
<feature type="repeat" description="PPR" evidence="2">
    <location>
        <begin position="498"/>
        <end position="532"/>
    </location>
</feature>
<dbReference type="InterPro" id="IPR046960">
    <property type="entry name" value="PPR_At4g14850-like_plant"/>
</dbReference>
<dbReference type="FunFam" id="1.25.40.10:FF:000090">
    <property type="entry name" value="Pentatricopeptide repeat-containing protein, chloroplastic"/>
    <property type="match status" value="1"/>
</dbReference>
<gene>
    <name evidence="4" type="ORF">Taro_038835</name>
</gene>
<feature type="region of interest" description="Disordered" evidence="3">
    <location>
        <begin position="17"/>
        <end position="36"/>
    </location>
</feature>
<dbReference type="AlphaFoldDB" id="A0A843WKD5"/>